<dbReference type="EMBL" id="LSMT01000149">
    <property type="protein sequence ID" value="PFX25529.1"/>
    <property type="molecule type" value="Genomic_DNA"/>
</dbReference>
<dbReference type="FunFam" id="3.30.70.270:FF:000063">
    <property type="entry name" value="Zinc knuckle domaincontaining protein"/>
    <property type="match status" value="1"/>
</dbReference>
<sequence length="774" mass="88881">MTEGIPFVKPPEPLDISTGNPAFSWGKWKQKFVIYFKATGASKKPDEMKVELVLNHIGESCLEIYSNFVYLPERDDPAGGEDKLPAENPDDYATVLAKLDDYFHKRDPQLMLREKFWLHLTRDSTQTFDSWVVTVNERAAECKFPANFYEQSVRDKLTFSSKEDSYKLKLYDEGTALSLDRPLQILSLKEATKRVTTPSSTSLPLTPTIEPASIHQTSTSDSGWYVKLKVQDQELTWRIDTGAENPGKSIHCQRASKLLLVIPAIRSFGLIHEIPGTCRVNPVEHTRSPDVPPRLDVKENIVKQYPMLFQGLGKLEGEYTIRLKDGVTLFCLTTPRQVPLPLVKKVRLELQRMLQLDVIEPLDEPTDWCSPIVVVPKANGDVRLSVDLTKLNQAVRREVYQMPTVKETLSSLTDGSVFSKLDANSGFHQIVLNSESARLTTVITAPFGRFMFKRLPFGITSVPEYFQKRMDQKLSGIEGVKCRFDDILIMGKYQAQHDERLRKVLDTLVERGLTLNREKFLFSQSRLQYLGQILDSQGVRKDTSRVKAIVDMTEPKDIGELRRFLGLVNHLMKFSPNLAEKTKPLRDLLKKENAWVWGPAQQEAFKRLKTEMWLWRLYSLCMTQKRKLFPQMQAVLDLAQSLCKSNHLSNGEVERAVQTMKMIMNKSSDEHLALLTYRDTPLHNGYSPAQLSMDRNLCTRILCHPDELLPQTPDYDQVKKKEREYRTKMKSYYDHRHRVVEGEELSPGDRVWIPDMKVEGTVIKPHERPRSVVI</sequence>
<proteinExistence type="predicted"/>
<dbReference type="OrthoDB" id="5986912at2759"/>
<dbReference type="Pfam" id="PF00078">
    <property type="entry name" value="RVT_1"/>
    <property type="match status" value="1"/>
</dbReference>
<evidence type="ECO:0000313" key="2">
    <source>
        <dbReference type="EMBL" id="PFX25529.1"/>
    </source>
</evidence>
<dbReference type="PANTHER" id="PTHR37984:SF9">
    <property type="entry name" value="INTEGRASE CATALYTIC DOMAIN-CONTAINING PROTEIN"/>
    <property type="match status" value="1"/>
</dbReference>
<organism evidence="2 3">
    <name type="scientific">Stylophora pistillata</name>
    <name type="common">Smooth cauliflower coral</name>
    <dbReference type="NCBI Taxonomy" id="50429"/>
    <lineage>
        <taxon>Eukaryota</taxon>
        <taxon>Metazoa</taxon>
        <taxon>Cnidaria</taxon>
        <taxon>Anthozoa</taxon>
        <taxon>Hexacorallia</taxon>
        <taxon>Scleractinia</taxon>
        <taxon>Astrocoeniina</taxon>
        <taxon>Pocilloporidae</taxon>
        <taxon>Stylophora</taxon>
    </lineage>
</organism>
<comment type="caution">
    <text evidence="2">The sequence shown here is derived from an EMBL/GenBank/DDBJ whole genome shotgun (WGS) entry which is preliminary data.</text>
</comment>
<dbReference type="Gene3D" id="3.30.70.270">
    <property type="match status" value="2"/>
</dbReference>
<dbReference type="InterPro" id="IPR050951">
    <property type="entry name" value="Retrovirus_Pol_polyprotein"/>
</dbReference>
<name>A0A2B4S8V8_STYPI</name>
<feature type="domain" description="Reverse transcriptase" evidence="1">
    <location>
        <begin position="356"/>
        <end position="534"/>
    </location>
</feature>
<dbReference type="CDD" id="cd01647">
    <property type="entry name" value="RT_LTR"/>
    <property type="match status" value="1"/>
</dbReference>
<dbReference type="STRING" id="50429.A0A2B4S8V8"/>
<gene>
    <name evidence="2" type="primary">Tf2-9</name>
    <name evidence="2" type="ORF">AWC38_SpisGene9859</name>
</gene>
<dbReference type="Gene3D" id="3.10.10.10">
    <property type="entry name" value="HIV Type 1 Reverse Transcriptase, subunit A, domain 1"/>
    <property type="match status" value="1"/>
</dbReference>
<evidence type="ECO:0000313" key="3">
    <source>
        <dbReference type="Proteomes" id="UP000225706"/>
    </source>
</evidence>
<dbReference type="InterPro" id="IPR043128">
    <property type="entry name" value="Rev_trsase/Diguanyl_cyclase"/>
</dbReference>
<dbReference type="PROSITE" id="PS50878">
    <property type="entry name" value="RT_POL"/>
    <property type="match status" value="1"/>
</dbReference>
<evidence type="ECO:0000259" key="1">
    <source>
        <dbReference type="PROSITE" id="PS50878"/>
    </source>
</evidence>
<dbReference type="SUPFAM" id="SSF56672">
    <property type="entry name" value="DNA/RNA polymerases"/>
    <property type="match status" value="1"/>
</dbReference>
<reference evidence="3" key="1">
    <citation type="journal article" date="2017" name="bioRxiv">
        <title>Comparative analysis of the genomes of Stylophora pistillata and Acropora digitifera provides evidence for extensive differences between species of corals.</title>
        <authorList>
            <person name="Voolstra C.R."/>
            <person name="Li Y."/>
            <person name="Liew Y.J."/>
            <person name="Baumgarten S."/>
            <person name="Zoccola D."/>
            <person name="Flot J.-F."/>
            <person name="Tambutte S."/>
            <person name="Allemand D."/>
            <person name="Aranda M."/>
        </authorList>
    </citation>
    <scope>NUCLEOTIDE SEQUENCE [LARGE SCALE GENOMIC DNA]</scope>
</reference>
<dbReference type="AlphaFoldDB" id="A0A2B4S8V8"/>
<dbReference type="InterPro" id="IPR000477">
    <property type="entry name" value="RT_dom"/>
</dbReference>
<accession>A0A2B4S8V8</accession>
<keyword evidence="3" id="KW-1185">Reference proteome</keyword>
<protein>
    <submittedName>
        <fullName evidence="2">Transposon Tf2-9 polyprotein</fullName>
    </submittedName>
</protein>
<dbReference type="InterPro" id="IPR043502">
    <property type="entry name" value="DNA/RNA_pol_sf"/>
</dbReference>
<dbReference type="PANTHER" id="PTHR37984">
    <property type="entry name" value="PROTEIN CBG26694"/>
    <property type="match status" value="1"/>
</dbReference>
<dbReference type="Proteomes" id="UP000225706">
    <property type="component" value="Unassembled WGS sequence"/>
</dbReference>